<evidence type="ECO:0000256" key="1">
    <source>
        <dbReference type="ARBA" id="ARBA00001968"/>
    </source>
</evidence>
<feature type="compositionally biased region" description="Polar residues" evidence="8">
    <location>
        <begin position="455"/>
        <end position="466"/>
    </location>
</feature>
<dbReference type="InterPro" id="IPR045249">
    <property type="entry name" value="HARBI1-like"/>
</dbReference>
<keyword evidence="9" id="KW-0732">Signal</keyword>
<comment type="subcellular location">
    <subcellularLocation>
        <location evidence="2">Nucleus</location>
    </subcellularLocation>
</comment>
<feature type="signal peptide" evidence="9">
    <location>
        <begin position="1"/>
        <end position="18"/>
    </location>
</feature>
<gene>
    <name evidence="11" type="primary">HARB1</name>
</gene>
<evidence type="ECO:0000259" key="10">
    <source>
        <dbReference type="Pfam" id="PF13359"/>
    </source>
</evidence>
<dbReference type="PANTHER" id="PTHR22930:SF85">
    <property type="entry name" value="GH03217P-RELATED"/>
    <property type="match status" value="1"/>
</dbReference>
<evidence type="ECO:0000256" key="5">
    <source>
        <dbReference type="ARBA" id="ARBA00022723"/>
    </source>
</evidence>
<organism evidence="11">
    <name type="scientific">Bactrocera dorsalis</name>
    <name type="common">Oriental fruit fly</name>
    <name type="synonym">Dacus dorsalis</name>
    <dbReference type="NCBI Taxonomy" id="27457"/>
    <lineage>
        <taxon>Eukaryota</taxon>
        <taxon>Metazoa</taxon>
        <taxon>Ecdysozoa</taxon>
        <taxon>Arthropoda</taxon>
        <taxon>Hexapoda</taxon>
        <taxon>Insecta</taxon>
        <taxon>Pterygota</taxon>
        <taxon>Neoptera</taxon>
        <taxon>Endopterygota</taxon>
        <taxon>Diptera</taxon>
        <taxon>Brachycera</taxon>
        <taxon>Muscomorpha</taxon>
        <taxon>Tephritoidea</taxon>
        <taxon>Tephritidae</taxon>
        <taxon>Bactrocera</taxon>
        <taxon>Bactrocera</taxon>
    </lineage>
</organism>
<dbReference type="InterPro" id="IPR027806">
    <property type="entry name" value="HARBI1_dom"/>
</dbReference>
<reference evidence="11" key="1">
    <citation type="journal article" date="2014" name="BMC Genomics">
        <title>Characterizing the developmental transcriptome of the oriental fruit fly, Bactrocera dorsalis (Diptera: Tephritidae) through comparative genomic analysis with Drosophila melanogaster utilizing modENCODE datasets.</title>
        <authorList>
            <person name="Geib S.M."/>
            <person name="Calla B."/>
            <person name="Hall B."/>
            <person name="Hou S."/>
            <person name="Manoukis N.C."/>
        </authorList>
    </citation>
    <scope>NUCLEOTIDE SEQUENCE</scope>
    <source>
        <strain evidence="11">Punador</strain>
    </source>
</reference>
<dbReference type="PANTHER" id="PTHR22930">
    <property type="match status" value="1"/>
</dbReference>
<protein>
    <submittedName>
        <fullName evidence="11">Putative nuclease HARBI1</fullName>
    </submittedName>
</protein>
<dbReference type="EMBL" id="GAKP01013676">
    <property type="protein sequence ID" value="JAC45276.1"/>
    <property type="molecule type" value="Transcribed_RNA"/>
</dbReference>
<evidence type="ECO:0000256" key="6">
    <source>
        <dbReference type="ARBA" id="ARBA00022801"/>
    </source>
</evidence>
<dbReference type="GO" id="GO:0004518">
    <property type="term" value="F:nuclease activity"/>
    <property type="evidence" value="ECO:0007669"/>
    <property type="project" value="UniProtKB-KW"/>
</dbReference>
<evidence type="ECO:0000313" key="11">
    <source>
        <dbReference type="EMBL" id="JAC45276.1"/>
    </source>
</evidence>
<evidence type="ECO:0000256" key="9">
    <source>
        <dbReference type="SAM" id="SignalP"/>
    </source>
</evidence>
<dbReference type="GO" id="GO:0046872">
    <property type="term" value="F:metal ion binding"/>
    <property type="evidence" value="ECO:0007669"/>
    <property type="project" value="UniProtKB-KW"/>
</dbReference>
<dbReference type="AlphaFoldDB" id="A0A034VPR6"/>
<keyword evidence="5" id="KW-0479">Metal-binding</keyword>
<dbReference type="GO" id="GO:0016787">
    <property type="term" value="F:hydrolase activity"/>
    <property type="evidence" value="ECO:0007669"/>
    <property type="project" value="UniProtKB-KW"/>
</dbReference>
<keyword evidence="6" id="KW-0378">Hydrolase</keyword>
<keyword evidence="7" id="KW-0539">Nucleus</keyword>
<evidence type="ECO:0000256" key="4">
    <source>
        <dbReference type="ARBA" id="ARBA00022722"/>
    </source>
</evidence>
<feature type="chain" id="PRO_5001557241" evidence="9">
    <location>
        <begin position="19"/>
        <end position="486"/>
    </location>
</feature>
<feature type="domain" description="DDE Tnp4" evidence="10">
    <location>
        <begin position="193"/>
        <end position="356"/>
    </location>
</feature>
<dbReference type="Pfam" id="PF13359">
    <property type="entry name" value="DDE_Tnp_4"/>
    <property type="match status" value="1"/>
</dbReference>
<feature type="region of interest" description="Disordered" evidence="8">
    <location>
        <begin position="419"/>
        <end position="486"/>
    </location>
</feature>
<keyword evidence="4" id="KW-0540">Nuclease</keyword>
<evidence type="ECO:0000256" key="8">
    <source>
        <dbReference type="SAM" id="MobiDB-lite"/>
    </source>
</evidence>
<evidence type="ECO:0000256" key="3">
    <source>
        <dbReference type="ARBA" id="ARBA00006958"/>
    </source>
</evidence>
<evidence type="ECO:0000256" key="7">
    <source>
        <dbReference type="ARBA" id="ARBA00023242"/>
    </source>
</evidence>
<dbReference type="GO" id="GO:0005634">
    <property type="term" value="C:nucleus"/>
    <property type="evidence" value="ECO:0007669"/>
    <property type="project" value="UniProtKB-SubCell"/>
</dbReference>
<accession>A0A034VPR6</accession>
<feature type="compositionally biased region" description="Low complexity" evidence="8">
    <location>
        <begin position="467"/>
        <end position="486"/>
    </location>
</feature>
<dbReference type="OrthoDB" id="6627079at2759"/>
<comment type="similarity">
    <text evidence="3">Belongs to the HARBI1 family.</text>
</comment>
<evidence type="ECO:0000256" key="2">
    <source>
        <dbReference type="ARBA" id="ARBA00004123"/>
    </source>
</evidence>
<comment type="cofactor">
    <cofactor evidence="1">
        <name>a divalent metal cation</name>
        <dbReference type="ChEBI" id="CHEBI:60240"/>
    </cofactor>
</comment>
<proteinExistence type="inferred from homology"/>
<name>A0A034VPR6_BACDO</name>
<sequence length="486" mass="54991">MSYFVIKVVFFFINILHSMEIMVEIFDFERLAMRRLLLAHTMLKIASQYGANSTRSIWMKARRQMFWEVDCQVNSDAFFKSNFRMKRQSFNKLCIMLKGLERKNTNYRKSIQLEKRIAIAVYALGSSADYRTIGNMFGIGKSSVCTILIEFCREVWRCLWPLYLNKFPMNEIQLREYLNGFESLGFPQVLGAIDGCHIEVRPTTEDAMDYYNDKGRYSTVLLALVDARCRFIYINVGSPGSCNDSSIFESSSLKCQLVQSSLFKDVSKQISSVNVPVVLLGDSAFKLDEHLMKPYPFRKNQPLNEKKYNNALSKCHRVVETAFDHLKARFRRVGKGFESHMANTKAVIKACCVLHNFLNEENDEINVRWIAAQQIENQTRQLPENEPDIPGNVSPRAEEIRQAFVSYFASLDEGRLEGSEDDAAGLRGANGFEDANGSGDSVGLGGSPRLESDDSASFLTSTGNDPISSVSTIMLSSTSSSEQKLL</sequence>